<evidence type="ECO:0000313" key="1">
    <source>
        <dbReference type="EMBL" id="KAF1384383.1"/>
    </source>
</evidence>
<sequence length="321" mass="36077">MRWARCRNWEGQTGETLWGATAGPDRHRQEGGVVLTRYRCARGSTSLESFHCHLKRFIPGTSANALNFQLYLLEGLNRWNQDRGTAAVTSRPSSLLTYSGDVTQCVNSSSLKVFGRAFVPNFRPPSKYTGELLGVDYLLSQTGQPLQPAASSLPAASTLAAEASWAVDESGVPGMDRVDSLAEYLVELRNKPSLVLTNQQVSDIVILWQNLLDFDKQQIVFSARHQTRLVTGRFRTQKNRQEFTPGVRGVPKKRSRWDLILEDYRRIRQRILANGDVMQQTTMQLVDVSHTTLVKWHNKRVKRQDIAVVKQGLDLPPVCGG</sequence>
<protein>
    <submittedName>
        <fullName evidence="1">Uncharacterized protein</fullName>
    </submittedName>
</protein>
<organism evidence="1 2">
    <name type="scientific">Perca fluviatilis</name>
    <name type="common">European perch</name>
    <dbReference type="NCBI Taxonomy" id="8168"/>
    <lineage>
        <taxon>Eukaryota</taxon>
        <taxon>Metazoa</taxon>
        <taxon>Chordata</taxon>
        <taxon>Craniata</taxon>
        <taxon>Vertebrata</taxon>
        <taxon>Euteleostomi</taxon>
        <taxon>Actinopterygii</taxon>
        <taxon>Neopterygii</taxon>
        <taxon>Teleostei</taxon>
        <taxon>Neoteleostei</taxon>
        <taxon>Acanthomorphata</taxon>
        <taxon>Eupercaria</taxon>
        <taxon>Perciformes</taxon>
        <taxon>Percoidei</taxon>
        <taxon>Percidae</taxon>
        <taxon>Percinae</taxon>
        <taxon>Perca</taxon>
    </lineage>
</organism>
<dbReference type="PANTHER" id="PTHR47773">
    <property type="entry name" value="SI:DKEY-9I5.2-RELATED"/>
    <property type="match status" value="1"/>
</dbReference>
<dbReference type="AlphaFoldDB" id="A0A6A5F5S5"/>
<keyword evidence="2" id="KW-1185">Reference proteome</keyword>
<gene>
    <name evidence="1" type="ORF">PFLUV_G00118420</name>
</gene>
<comment type="caution">
    <text evidence="1">The sequence shown here is derived from an EMBL/GenBank/DDBJ whole genome shotgun (WGS) entry which is preliminary data.</text>
</comment>
<dbReference type="Proteomes" id="UP000465112">
    <property type="component" value="Chromosome 10"/>
</dbReference>
<dbReference type="EMBL" id="VHII01000010">
    <property type="protein sequence ID" value="KAF1384383.1"/>
    <property type="molecule type" value="Genomic_DNA"/>
</dbReference>
<reference evidence="1 2" key="1">
    <citation type="submission" date="2019-06" db="EMBL/GenBank/DDBJ databases">
        <title>A chromosome-scale genome assembly of the European perch, Perca fluviatilis.</title>
        <authorList>
            <person name="Roques C."/>
            <person name="Zahm M."/>
            <person name="Cabau C."/>
            <person name="Klopp C."/>
            <person name="Bouchez O."/>
            <person name="Donnadieu C."/>
            <person name="Kuhl H."/>
            <person name="Gislard M."/>
            <person name="Guendouz S."/>
            <person name="Journot L."/>
            <person name="Haffray P."/>
            <person name="Bestin A."/>
            <person name="Morvezen R."/>
            <person name="Feron R."/>
            <person name="Wen M."/>
            <person name="Jouanno E."/>
            <person name="Herpin A."/>
            <person name="Schartl M."/>
            <person name="Postlethwait J."/>
            <person name="Schaerlinger B."/>
            <person name="Chardard D."/>
            <person name="Lecocq T."/>
            <person name="Poncet C."/>
            <person name="Jaffrelo L."/>
            <person name="Lampietro C."/>
            <person name="Guiguen Y."/>
        </authorList>
    </citation>
    <scope>NUCLEOTIDE SEQUENCE [LARGE SCALE GENOMIC DNA]</scope>
    <source>
        <tissue evidence="1">Blood</tissue>
    </source>
</reference>
<accession>A0A6A5F5S5</accession>
<dbReference type="PANTHER" id="PTHR47773:SF1">
    <property type="entry name" value="C2H2-TYPE DOMAIN-CONTAINING PROTEIN"/>
    <property type="match status" value="1"/>
</dbReference>
<name>A0A6A5F5S5_PERFL</name>
<proteinExistence type="predicted"/>
<evidence type="ECO:0000313" key="2">
    <source>
        <dbReference type="Proteomes" id="UP000465112"/>
    </source>
</evidence>